<gene>
    <name evidence="1" type="ORF">ABJI51_12125</name>
</gene>
<reference evidence="1 2" key="1">
    <citation type="submission" date="2024-05" db="EMBL/GenBank/DDBJ databases">
        <authorList>
            <person name="Zhao H."/>
            <person name="Xu Y."/>
            <person name="Lin S."/>
            <person name="Spain J.C."/>
            <person name="Zhou N.-Y."/>
        </authorList>
    </citation>
    <scope>NUCLEOTIDE SEQUENCE [LARGE SCALE GENOMIC DNA]</scope>
    <source>
        <strain evidence="1 2">NEAU-NG30</strain>
    </source>
</reference>
<keyword evidence="2" id="KW-1185">Reference proteome</keyword>
<accession>A0ABV0LD26</accession>
<organism evidence="1 2">
    <name type="scientific">Amycolatopsis melonis</name>
    <dbReference type="NCBI Taxonomy" id="3156488"/>
    <lineage>
        <taxon>Bacteria</taxon>
        <taxon>Bacillati</taxon>
        <taxon>Actinomycetota</taxon>
        <taxon>Actinomycetes</taxon>
        <taxon>Pseudonocardiales</taxon>
        <taxon>Pseudonocardiaceae</taxon>
        <taxon>Amycolatopsis</taxon>
    </lineage>
</organism>
<dbReference type="EMBL" id="JBDZYD010000004">
    <property type="protein sequence ID" value="MEQ0559824.1"/>
    <property type="molecule type" value="Genomic_DNA"/>
</dbReference>
<protein>
    <submittedName>
        <fullName evidence="1">Uncharacterized protein</fullName>
    </submittedName>
</protein>
<evidence type="ECO:0000313" key="2">
    <source>
        <dbReference type="Proteomes" id="UP001440984"/>
    </source>
</evidence>
<dbReference type="Proteomes" id="UP001440984">
    <property type="component" value="Unassembled WGS sequence"/>
</dbReference>
<comment type="caution">
    <text evidence="1">The sequence shown here is derived from an EMBL/GenBank/DDBJ whole genome shotgun (WGS) entry which is preliminary data.</text>
</comment>
<dbReference type="RefSeq" id="WP_348950188.1">
    <property type="nucleotide sequence ID" value="NZ_JBDZYD010000004.1"/>
</dbReference>
<sequence length="738" mass="79618">MTASRGYAYGQLERALRTAESTSDPAVRRRARAKAGRWRDVLAGMADGTLRIGSRTPVADTPAWVTLEVAHGGFATGRYLAEVPLQQAERALLPAGAPGTTDRERLNLWYLTDAGLAALRGALAGEAYRVEVPEDAALPVVAWLLDHGHAEAALDLVAELRPLLHRLRLAPLPGAAAKPAGTLVRLSTVGEVRENLRAKKARPAITAMRETLRVWHPLYDRLVALWAETVEGGLPRLTADGVSGGWPCRTWPEGWESRRAQWLADYATASARHRASTAHLHPKSNFARLHRALLVSADLTGRDVGWIRRALANTVTKHGEPGSPRRAALRAVQAEVAARPAHAELAAVLAGRLDAYPADGGLPALDPLVEDVPAHLAAKAARALEAPVEELVARGVIPSGDVLAAVLPQITAQLLAANIEDEQLAALYAQTYAAFRRRRGLLLLDLEHQVRLEELPWIRALEPFRRTRPDAARAARQTLTQTVLLALGSFPHAILPNTLVRELGALGPPMPLLEELAADIFTGTFTGKWRTAAEIAGRVLTGTLYARYYDLPQTWPQPASPRWTRRLYRRTAGGFAELCRARAAEARTGGLLDYVAANGTVIEQSQILTTHNLAVLVETLGLHGHLRAAGPELAGQALAWAVRRLASDPHAIRNVAVAWRQAVFFLSFCTGEQQRAAVATLADQVSRAGLDARFGPAVTGLAHVVAGGRFTADGRVPGSPGRRLLGWSRGPHWCLPGN</sequence>
<evidence type="ECO:0000313" key="1">
    <source>
        <dbReference type="EMBL" id="MEQ0559824.1"/>
    </source>
</evidence>
<name>A0ABV0LD26_9PSEU</name>
<proteinExistence type="predicted"/>